<dbReference type="EMBL" id="CQBK01000081">
    <property type="protein sequence ID" value="CNI80212.1"/>
    <property type="molecule type" value="Genomic_DNA"/>
</dbReference>
<accession>A0A0T9RRY0</accession>
<sequence>MAATQVLVKTLMVEPEEMGATLVDAAPQVEMVGLVVMEVVAAIFQEDKVGMAVMQVTVVLLNNKVRGKYENS</sequence>
<dbReference type="Proteomes" id="UP000038204">
    <property type="component" value="Unassembled WGS sequence"/>
</dbReference>
<evidence type="ECO:0000313" key="2">
    <source>
        <dbReference type="Proteomes" id="UP000038204"/>
    </source>
</evidence>
<name>A0A0T9RRY0_9GAMM</name>
<proteinExistence type="predicted"/>
<dbReference type="AlphaFoldDB" id="A0A0T9RRY0"/>
<organism evidence="1 2">
    <name type="scientific">Yersinia similis</name>
    <dbReference type="NCBI Taxonomy" id="367190"/>
    <lineage>
        <taxon>Bacteria</taxon>
        <taxon>Pseudomonadati</taxon>
        <taxon>Pseudomonadota</taxon>
        <taxon>Gammaproteobacteria</taxon>
        <taxon>Enterobacterales</taxon>
        <taxon>Yersiniaceae</taxon>
        <taxon>Yersinia</taxon>
    </lineage>
</organism>
<gene>
    <name evidence="1" type="ORF">ERS008667_04365</name>
</gene>
<evidence type="ECO:0000313" key="1">
    <source>
        <dbReference type="EMBL" id="CNI80212.1"/>
    </source>
</evidence>
<protein>
    <submittedName>
        <fullName evidence="1">Uncharacterized protein</fullName>
    </submittedName>
</protein>
<reference evidence="1 2" key="1">
    <citation type="submission" date="2015-03" db="EMBL/GenBank/DDBJ databases">
        <authorList>
            <person name="Murphy D."/>
        </authorList>
    </citation>
    <scope>NUCLEOTIDE SEQUENCE [LARGE SCALE GENOMIC DNA]</scope>
    <source>
        <strain evidence="1 2">Y233</strain>
    </source>
</reference>